<sequence length="127" mass="14286">MAGREQRLYSREKCFRDSARDVESQAMQLTQEPRYDDARREKLRFHSTLDAHGEDRSAESVVSSCRCGDELVSRRYVVSPPLSIDEGTGQGSSRSEGELDQEMFECRKGAERETVVGRQGRLPGNGA</sequence>
<keyword evidence="3" id="KW-1185">Reference proteome</keyword>
<feature type="region of interest" description="Disordered" evidence="1">
    <location>
        <begin position="80"/>
        <end position="127"/>
    </location>
</feature>
<evidence type="ECO:0000313" key="3">
    <source>
        <dbReference type="Proteomes" id="UP000184267"/>
    </source>
</evidence>
<protein>
    <submittedName>
        <fullName evidence="2">Uncharacterized protein</fullName>
    </submittedName>
</protein>
<comment type="caution">
    <text evidence="2">The sequence shown here is derived from an EMBL/GenBank/DDBJ whole genome shotgun (WGS) entry which is preliminary data.</text>
</comment>
<dbReference type="Proteomes" id="UP000184267">
    <property type="component" value="Unassembled WGS sequence"/>
</dbReference>
<evidence type="ECO:0000256" key="1">
    <source>
        <dbReference type="SAM" id="MobiDB-lite"/>
    </source>
</evidence>
<accession>A0A1M2VFV9</accession>
<reference evidence="2 3" key="1">
    <citation type="submission" date="2016-10" db="EMBL/GenBank/DDBJ databases">
        <title>Genome sequence of the basidiomycete white-rot fungus Trametes pubescens.</title>
        <authorList>
            <person name="Makela M.R."/>
            <person name="Granchi Z."/>
            <person name="Peng M."/>
            <person name="De Vries R.P."/>
            <person name="Grigoriev I."/>
            <person name="Riley R."/>
            <person name="Hilden K."/>
        </authorList>
    </citation>
    <scope>NUCLEOTIDE SEQUENCE [LARGE SCALE GENOMIC DNA]</scope>
    <source>
        <strain evidence="2 3">FBCC735</strain>
    </source>
</reference>
<evidence type="ECO:0000313" key="2">
    <source>
        <dbReference type="EMBL" id="OJT06475.1"/>
    </source>
</evidence>
<gene>
    <name evidence="2" type="ORF">TRAPUB_2668</name>
</gene>
<dbReference type="AlphaFoldDB" id="A0A1M2VFV9"/>
<dbReference type="EMBL" id="MNAD01001306">
    <property type="protein sequence ID" value="OJT06475.1"/>
    <property type="molecule type" value="Genomic_DNA"/>
</dbReference>
<name>A0A1M2VFV9_TRAPU</name>
<organism evidence="2 3">
    <name type="scientific">Trametes pubescens</name>
    <name type="common">White-rot fungus</name>
    <dbReference type="NCBI Taxonomy" id="154538"/>
    <lineage>
        <taxon>Eukaryota</taxon>
        <taxon>Fungi</taxon>
        <taxon>Dikarya</taxon>
        <taxon>Basidiomycota</taxon>
        <taxon>Agaricomycotina</taxon>
        <taxon>Agaricomycetes</taxon>
        <taxon>Polyporales</taxon>
        <taxon>Polyporaceae</taxon>
        <taxon>Trametes</taxon>
    </lineage>
</organism>
<proteinExistence type="predicted"/>
<feature type="compositionally biased region" description="Basic and acidic residues" evidence="1">
    <location>
        <begin position="104"/>
        <end position="115"/>
    </location>
</feature>